<accession>A0ABQ5IBK8</accession>
<dbReference type="EMBL" id="BQNB010020538">
    <property type="protein sequence ID" value="GJT97065.1"/>
    <property type="molecule type" value="Genomic_DNA"/>
</dbReference>
<evidence type="ECO:0000313" key="2">
    <source>
        <dbReference type="Proteomes" id="UP001151760"/>
    </source>
</evidence>
<evidence type="ECO:0000313" key="1">
    <source>
        <dbReference type="EMBL" id="GJT97065.1"/>
    </source>
</evidence>
<name>A0ABQ5IBK8_9ASTR</name>
<organism evidence="1 2">
    <name type="scientific">Tanacetum coccineum</name>
    <dbReference type="NCBI Taxonomy" id="301880"/>
    <lineage>
        <taxon>Eukaryota</taxon>
        <taxon>Viridiplantae</taxon>
        <taxon>Streptophyta</taxon>
        <taxon>Embryophyta</taxon>
        <taxon>Tracheophyta</taxon>
        <taxon>Spermatophyta</taxon>
        <taxon>Magnoliopsida</taxon>
        <taxon>eudicotyledons</taxon>
        <taxon>Gunneridae</taxon>
        <taxon>Pentapetalae</taxon>
        <taxon>asterids</taxon>
        <taxon>campanulids</taxon>
        <taxon>Asterales</taxon>
        <taxon>Asteraceae</taxon>
        <taxon>Asteroideae</taxon>
        <taxon>Anthemideae</taxon>
        <taxon>Anthemidinae</taxon>
        <taxon>Tanacetum</taxon>
    </lineage>
</organism>
<protein>
    <submittedName>
        <fullName evidence="1">Uncharacterized protein</fullName>
    </submittedName>
</protein>
<sequence length="273" mass="31580">MISLNATRLQRFTSTNWRHPWDPYSIYQSVRIMGPLLRQGSGDKDGTPPISKEYIEGTRTIVTGKEVGDAYLKRPFKKMVKSSLTQRIIEFVGPKFKLITKIKSYNGTNDLEDHLSRFTSAANSGEWPMLFWCHMFQQTLNGNARGWFECLPAGMPEATKKVSDPVSRREYRFYRGGYKADRWLNDGRNTYNNGEGIAPYRPPYQAHRGDPLRHDHPRLNLNLLTKHPKEILASKLQLNLSPPMPMKLPPKIDTMITMEKRGTYTNDCFQLRR</sequence>
<comment type="caution">
    <text evidence="1">The sequence shown here is derived from an EMBL/GenBank/DDBJ whole genome shotgun (WGS) entry which is preliminary data.</text>
</comment>
<dbReference type="Proteomes" id="UP001151760">
    <property type="component" value="Unassembled WGS sequence"/>
</dbReference>
<proteinExistence type="predicted"/>
<reference evidence="1" key="1">
    <citation type="journal article" date="2022" name="Int. J. Mol. Sci.">
        <title>Draft Genome of Tanacetum Coccineum: Genomic Comparison of Closely Related Tanacetum-Family Plants.</title>
        <authorList>
            <person name="Yamashiro T."/>
            <person name="Shiraishi A."/>
            <person name="Nakayama K."/>
            <person name="Satake H."/>
        </authorList>
    </citation>
    <scope>NUCLEOTIDE SEQUENCE</scope>
</reference>
<gene>
    <name evidence="1" type="ORF">Tco_1092583</name>
</gene>
<keyword evidence="2" id="KW-1185">Reference proteome</keyword>
<reference evidence="1" key="2">
    <citation type="submission" date="2022-01" db="EMBL/GenBank/DDBJ databases">
        <authorList>
            <person name="Yamashiro T."/>
            <person name="Shiraishi A."/>
            <person name="Satake H."/>
            <person name="Nakayama K."/>
        </authorList>
    </citation>
    <scope>NUCLEOTIDE SEQUENCE</scope>
</reference>